<dbReference type="AlphaFoldDB" id="A0AA88E2K0"/>
<dbReference type="Proteomes" id="UP001187192">
    <property type="component" value="Unassembled WGS sequence"/>
</dbReference>
<feature type="compositionally biased region" description="Low complexity" evidence="1">
    <location>
        <begin position="22"/>
        <end position="42"/>
    </location>
</feature>
<protein>
    <submittedName>
        <fullName evidence="2">Uncharacterized protein</fullName>
    </submittedName>
</protein>
<comment type="caution">
    <text evidence="2">The sequence shown here is derived from an EMBL/GenBank/DDBJ whole genome shotgun (WGS) entry which is preliminary data.</text>
</comment>
<feature type="compositionally biased region" description="Low complexity" evidence="1">
    <location>
        <begin position="497"/>
        <end position="520"/>
    </location>
</feature>
<evidence type="ECO:0000313" key="3">
    <source>
        <dbReference type="Proteomes" id="UP001187192"/>
    </source>
</evidence>
<feature type="region of interest" description="Disordered" evidence="1">
    <location>
        <begin position="1"/>
        <end position="44"/>
    </location>
</feature>
<name>A0AA88E2K0_FICCA</name>
<feature type="region of interest" description="Disordered" evidence="1">
    <location>
        <begin position="341"/>
        <end position="382"/>
    </location>
</feature>
<sequence length="520" mass="56532">MSDVTDSENEALSGSVDVTGDSDTGASLSMSSSSSTPITPTSRCREGAARLVEILQVGPGTHLDNRFICELGRAASEPPVQATSTGVASERSAGQASTSGREGTESSDSPDPAGELLGDRDRQEGRAMCINNQRGLSCLLGRLLHICRDPGIPCCPQEGLPDSHLAQLNANAYRILVGCFILWAKNFAAELPFRAFQNLYQMKSAPSSTGSYYFQGFKGTFVAKCPDSDKQFKHLWFYAGGRWLHGHLARNKLPRSERVSVVFRNGYVWTRAPHIPETTQDMVAGLQNLAEHERDQRTLLNQSSLSEHGWLGFASTSQMPIILRPEPITVARMPEPTVYYRSRSTTAPAEATPDQPETRGVESGVPLSQLPHGDTSPGSWGPRIADEDLDLMIRRLSPVRGQLPARGLRIDGRQQSLAEHSQQPLIEIFFLTPFFLFVEPMADRRGTKRPTKEDRRERLAKMANLGKGKGKAGTFAPPSRNVAPPITRATPAPPAPAIGTAATPTPAPQTSRPPGFSRDD</sequence>
<keyword evidence="3" id="KW-1185">Reference proteome</keyword>
<evidence type="ECO:0000313" key="2">
    <source>
        <dbReference type="EMBL" id="GMN65245.1"/>
    </source>
</evidence>
<accession>A0AA88E2K0</accession>
<dbReference type="EMBL" id="BTGU01000222">
    <property type="protein sequence ID" value="GMN65245.1"/>
    <property type="molecule type" value="Genomic_DNA"/>
</dbReference>
<feature type="region of interest" description="Disordered" evidence="1">
    <location>
        <begin position="462"/>
        <end position="520"/>
    </location>
</feature>
<feature type="compositionally biased region" description="Polar residues" evidence="1">
    <location>
        <begin position="81"/>
        <end position="109"/>
    </location>
</feature>
<proteinExistence type="predicted"/>
<reference evidence="2" key="1">
    <citation type="submission" date="2023-07" db="EMBL/GenBank/DDBJ databases">
        <title>draft genome sequence of fig (Ficus carica).</title>
        <authorList>
            <person name="Takahashi T."/>
            <person name="Nishimura K."/>
        </authorList>
    </citation>
    <scope>NUCLEOTIDE SEQUENCE</scope>
</reference>
<gene>
    <name evidence="2" type="ORF">TIFTF001_034318</name>
</gene>
<evidence type="ECO:0000256" key="1">
    <source>
        <dbReference type="SAM" id="MobiDB-lite"/>
    </source>
</evidence>
<organism evidence="2 3">
    <name type="scientific">Ficus carica</name>
    <name type="common">Common fig</name>
    <dbReference type="NCBI Taxonomy" id="3494"/>
    <lineage>
        <taxon>Eukaryota</taxon>
        <taxon>Viridiplantae</taxon>
        <taxon>Streptophyta</taxon>
        <taxon>Embryophyta</taxon>
        <taxon>Tracheophyta</taxon>
        <taxon>Spermatophyta</taxon>
        <taxon>Magnoliopsida</taxon>
        <taxon>eudicotyledons</taxon>
        <taxon>Gunneridae</taxon>
        <taxon>Pentapetalae</taxon>
        <taxon>rosids</taxon>
        <taxon>fabids</taxon>
        <taxon>Rosales</taxon>
        <taxon>Moraceae</taxon>
        <taxon>Ficeae</taxon>
        <taxon>Ficus</taxon>
    </lineage>
</organism>
<feature type="region of interest" description="Disordered" evidence="1">
    <location>
        <begin position="78"/>
        <end position="121"/>
    </location>
</feature>